<comment type="caution">
    <text evidence="3">The sequence shown here is derived from an EMBL/GenBank/DDBJ whole genome shotgun (WGS) entry which is preliminary data.</text>
</comment>
<dbReference type="PANTHER" id="PTHR43022:SF1">
    <property type="entry name" value="PROTEIN SMF"/>
    <property type="match status" value="1"/>
</dbReference>
<accession>A0AAW4W9Z3</accession>
<evidence type="ECO:0000313" key="3">
    <source>
        <dbReference type="EMBL" id="MCC2241595.1"/>
    </source>
</evidence>
<feature type="domain" description="Smf/DprA SLOG" evidence="2">
    <location>
        <begin position="80"/>
        <end position="288"/>
    </location>
</feature>
<protein>
    <submittedName>
        <fullName evidence="3">DNA-processing protein DprA</fullName>
    </submittedName>
</protein>
<evidence type="ECO:0000259" key="2">
    <source>
        <dbReference type="Pfam" id="PF02481"/>
    </source>
</evidence>
<dbReference type="NCBIfam" id="TIGR00732">
    <property type="entry name" value="dprA"/>
    <property type="match status" value="1"/>
</dbReference>
<reference evidence="3" key="1">
    <citation type="submission" date="2021-10" db="EMBL/GenBank/DDBJ databases">
        <title>Anaerobic single-cell dispensing facilitates the cultivation of human gut bacteria.</title>
        <authorList>
            <person name="Afrizal A."/>
        </authorList>
    </citation>
    <scope>NUCLEOTIDE SEQUENCE</scope>
    <source>
        <strain evidence="3">CLA-AA-H204</strain>
    </source>
</reference>
<dbReference type="Gene3D" id="3.40.50.450">
    <property type="match status" value="1"/>
</dbReference>
<dbReference type="GO" id="GO:0009294">
    <property type="term" value="P:DNA-mediated transformation"/>
    <property type="evidence" value="ECO:0007669"/>
    <property type="project" value="InterPro"/>
</dbReference>
<evidence type="ECO:0000256" key="1">
    <source>
        <dbReference type="ARBA" id="ARBA00006525"/>
    </source>
</evidence>
<dbReference type="Pfam" id="PF02481">
    <property type="entry name" value="DNA_processg_A"/>
    <property type="match status" value="1"/>
</dbReference>
<dbReference type="PANTHER" id="PTHR43022">
    <property type="entry name" value="PROTEIN SMF"/>
    <property type="match status" value="1"/>
</dbReference>
<proteinExistence type="inferred from homology"/>
<dbReference type="Proteomes" id="UP001198893">
    <property type="component" value="Unassembled WGS sequence"/>
</dbReference>
<dbReference type="AlphaFoldDB" id="A0AAW4W9Z3"/>
<comment type="similarity">
    <text evidence="1">Belongs to the DprA/Smf family.</text>
</comment>
<sequence length="364" mass="40676">MKYKYWLACMAQMAENIGTGKVEKLFRFAGSARVLYDMSEKEFMQIPGITEADVKSVLTYKKAWNLEEAWENLKRSGLYLVTREDENYPKRLLYINKPPYGIFYKGSLPPEDKKSIAIVGARRCSEYGRYYAKHLAELAVKAGCIIISGLAAGIDGAAHSGAMAAEGETYAVMGCGADYCYPRQNQSLYQTMTQKGGILSEYMPQTKPLGKLFPQRNRLISGLSDVVVVIEAKERSGSLITADFALEQGKDIYALPGRVGDVLSGGCNRLIRQGAGIIVSPEEWFKDLEIDLTNIVVSNAFSKKVLEKDEGVVYSVLDLQPKSAQQILEETKLPVDRMCEILLTLENAGFIKEVYKNYYIKMHE</sequence>
<gene>
    <name evidence="3" type="primary">dprA</name>
    <name evidence="3" type="ORF">LKD47_04640</name>
</gene>
<dbReference type="InterPro" id="IPR057666">
    <property type="entry name" value="DrpA_SLOG"/>
</dbReference>
<organism evidence="3 4">
    <name type="scientific">Roseburia amylophila</name>
    <dbReference type="NCBI Taxonomy" id="2981794"/>
    <lineage>
        <taxon>Bacteria</taxon>
        <taxon>Bacillati</taxon>
        <taxon>Bacillota</taxon>
        <taxon>Clostridia</taxon>
        <taxon>Lachnospirales</taxon>
        <taxon>Lachnospiraceae</taxon>
        <taxon>Roseburia</taxon>
    </lineage>
</organism>
<dbReference type="EMBL" id="JAJEQW010000003">
    <property type="protein sequence ID" value="MCC2241595.1"/>
    <property type="molecule type" value="Genomic_DNA"/>
</dbReference>
<name>A0AAW4W9Z3_9FIRM</name>
<dbReference type="InterPro" id="IPR003488">
    <property type="entry name" value="DprA"/>
</dbReference>
<dbReference type="SUPFAM" id="SSF102405">
    <property type="entry name" value="MCP/YpsA-like"/>
    <property type="match status" value="1"/>
</dbReference>
<dbReference type="RefSeq" id="WP_227709793.1">
    <property type="nucleotide sequence ID" value="NZ_JAJEQW010000003.1"/>
</dbReference>
<evidence type="ECO:0000313" key="4">
    <source>
        <dbReference type="Proteomes" id="UP001198893"/>
    </source>
</evidence>